<feature type="region of interest" description="Disordered" evidence="1">
    <location>
        <begin position="203"/>
        <end position="230"/>
    </location>
</feature>
<keyword evidence="2" id="KW-1133">Transmembrane helix</keyword>
<comment type="caution">
    <text evidence="3">The sequence shown here is derived from an EMBL/GenBank/DDBJ whole genome shotgun (WGS) entry which is preliminary data.</text>
</comment>
<protein>
    <submittedName>
        <fullName evidence="3">Uncharacterized protein</fullName>
    </submittedName>
</protein>
<dbReference type="RefSeq" id="WP_169348697.1">
    <property type="nucleotide sequence ID" value="NZ_JABBJJ010000184.1"/>
</dbReference>
<feature type="compositionally biased region" description="Low complexity" evidence="1">
    <location>
        <begin position="60"/>
        <end position="81"/>
    </location>
</feature>
<reference evidence="3 4" key="1">
    <citation type="submission" date="2020-04" db="EMBL/GenBank/DDBJ databases">
        <title>Draft genome of Pyxidicoccus fallax type strain.</title>
        <authorList>
            <person name="Whitworth D.E."/>
        </authorList>
    </citation>
    <scope>NUCLEOTIDE SEQUENCE [LARGE SCALE GENOMIC DNA]</scope>
    <source>
        <strain evidence="3 4">DSM 14698</strain>
    </source>
</reference>
<keyword evidence="4" id="KW-1185">Reference proteome</keyword>
<gene>
    <name evidence="3" type="ORF">HG543_31920</name>
</gene>
<name>A0A848LNY1_9BACT</name>
<keyword evidence="2" id="KW-0812">Transmembrane</keyword>
<evidence type="ECO:0000256" key="2">
    <source>
        <dbReference type="SAM" id="Phobius"/>
    </source>
</evidence>
<sequence>MAVNARWKKLPWIATTGVVVGLALVLLLWPRAPENAPSTPRDVPRVAVPVVAPPPPSAEPVPGADASAAVAENAELAEQPGTPEPPPPDQAPQLHPVDLASLREKLPDNLYWELGAPTKDPEVLKRREDDAKRWNDLYGKVLSGSATEEEVRRYYEHRRRVSEDFITFAGAVLTEYGDRLPEQERGLYELSINMHRTRLAELPGQEQDALARRQVQEQRREAWRRGQQTP</sequence>
<evidence type="ECO:0000313" key="4">
    <source>
        <dbReference type="Proteomes" id="UP000518300"/>
    </source>
</evidence>
<dbReference type="AlphaFoldDB" id="A0A848LNY1"/>
<proteinExistence type="predicted"/>
<evidence type="ECO:0000313" key="3">
    <source>
        <dbReference type="EMBL" id="NMO19446.1"/>
    </source>
</evidence>
<feature type="region of interest" description="Disordered" evidence="1">
    <location>
        <begin position="54"/>
        <end position="94"/>
    </location>
</feature>
<feature type="transmembrane region" description="Helical" evidence="2">
    <location>
        <begin position="12"/>
        <end position="29"/>
    </location>
</feature>
<dbReference type="EMBL" id="JABBJJ010000184">
    <property type="protein sequence ID" value="NMO19446.1"/>
    <property type="molecule type" value="Genomic_DNA"/>
</dbReference>
<accession>A0A848LNY1</accession>
<feature type="compositionally biased region" description="Basic and acidic residues" evidence="1">
    <location>
        <begin position="209"/>
        <end position="224"/>
    </location>
</feature>
<organism evidence="3 4">
    <name type="scientific">Pyxidicoccus fallax</name>
    <dbReference type="NCBI Taxonomy" id="394095"/>
    <lineage>
        <taxon>Bacteria</taxon>
        <taxon>Pseudomonadati</taxon>
        <taxon>Myxococcota</taxon>
        <taxon>Myxococcia</taxon>
        <taxon>Myxococcales</taxon>
        <taxon>Cystobacterineae</taxon>
        <taxon>Myxococcaceae</taxon>
        <taxon>Pyxidicoccus</taxon>
    </lineage>
</organism>
<keyword evidence="2" id="KW-0472">Membrane</keyword>
<evidence type="ECO:0000256" key="1">
    <source>
        <dbReference type="SAM" id="MobiDB-lite"/>
    </source>
</evidence>
<dbReference type="Proteomes" id="UP000518300">
    <property type="component" value="Unassembled WGS sequence"/>
</dbReference>